<keyword evidence="2" id="KW-1185">Reference proteome</keyword>
<name>A0A915Q7A3_9BILA</name>
<dbReference type="Proteomes" id="UP000887581">
    <property type="component" value="Unplaced"/>
</dbReference>
<reference evidence="3" key="1">
    <citation type="submission" date="2022-11" db="UniProtKB">
        <authorList>
            <consortium name="WormBaseParasite"/>
        </authorList>
    </citation>
    <scope>IDENTIFICATION</scope>
</reference>
<sequence length="278" mass="30950">MADKELAIKLAKRFNKLSFDADEGARTFANSSQVPQTVIPEAPPLPPQGQQTPPFRTVSGDEYTDMDKLIEQTLHNMEVTSRETPTNPFTSVYMPQSKSSRIGDAITSQVKIHEPQVVESSNLSPLLPKCTAPIVPIIHHKGSQHEKSMKFVSDDLLLQKERDELEAKLAKQRQKRSTVPAGTENTTHFAVNGSEELRMTSETTISQLSPIGSPLPPPVFPKSTSIDPVLMESQKIESQWEKPPPTSKKPTCSPEIAFRESHLIKMFPLKTTAFIELR</sequence>
<accession>A0A915Q7A3</accession>
<protein>
    <submittedName>
        <fullName evidence="3">Uncharacterized protein</fullName>
    </submittedName>
</protein>
<evidence type="ECO:0000256" key="1">
    <source>
        <dbReference type="SAM" id="MobiDB-lite"/>
    </source>
</evidence>
<feature type="region of interest" description="Disordered" evidence="1">
    <location>
        <begin position="234"/>
        <end position="253"/>
    </location>
</feature>
<feature type="region of interest" description="Disordered" evidence="1">
    <location>
        <begin position="30"/>
        <end position="53"/>
    </location>
</feature>
<evidence type="ECO:0000313" key="2">
    <source>
        <dbReference type="Proteomes" id="UP000887581"/>
    </source>
</evidence>
<dbReference type="WBParaSite" id="sdigi.contig78.g3794.t1">
    <property type="protein sequence ID" value="sdigi.contig78.g3794.t1"/>
    <property type="gene ID" value="sdigi.contig78.g3794"/>
</dbReference>
<dbReference type="AlphaFoldDB" id="A0A915Q7A3"/>
<proteinExistence type="predicted"/>
<organism evidence="2 3">
    <name type="scientific">Setaria digitata</name>
    <dbReference type="NCBI Taxonomy" id="48799"/>
    <lineage>
        <taxon>Eukaryota</taxon>
        <taxon>Metazoa</taxon>
        <taxon>Ecdysozoa</taxon>
        <taxon>Nematoda</taxon>
        <taxon>Chromadorea</taxon>
        <taxon>Rhabditida</taxon>
        <taxon>Spirurina</taxon>
        <taxon>Spiruromorpha</taxon>
        <taxon>Filarioidea</taxon>
        <taxon>Setariidae</taxon>
        <taxon>Setaria</taxon>
    </lineage>
</organism>
<evidence type="ECO:0000313" key="3">
    <source>
        <dbReference type="WBParaSite" id="sdigi.contig78.g3794.t1"/>
    </source>
</evidence>